<dbReference type="EMBL" id="BGPR01097589">
    <property type="protein sequence ID" value="GBM46088.1"/>
    <property type="molecule type" value="Genomic_DNA"/>
</dbReference>
<comment type="caution">
    <text evidence="1">The sequence shown here is derived from an EMBL/GenBank/DDBJ whole genome shotgun (WGS) entry which is preliminary data.</text>
</comment>
<evidence type="ECO:0000313" key="2">
    <source>
        <dbReference type="Proteomes" id="UP000499080"/>
    </source>
</evidence>
<name>A0A4Y2G0D0_ARAVE</name>
<protein>
    <submittedName>
        <fullName evidence="1">Uncharacterized protein</fullName>
    </submittedName>
</protein>
<reference evidence="1 2" key="1">
    <citation type="journal article" date="2019" name="Sci. Rep.">
        <title>Orb-weaving spider Araneus ventricosus genome elucidates the spidroin gene catalogue.</title>
        <authorList>
            <person name="Kono N."/>
            <person name="Nakamura H."/>
            <person name="Ohtoshi R."/>
            <person name="Moran D.A.P."/>
            <person name="Shinohara A."/>
            <person name="Yoshida Y."/>
            <person name="Fujiwara M."/>
            <person name="Mori M."/>
            <person name="Tomita M."/>
            <person name="Arakawa K."/>
        </authorList>
    </citation>
    <scope>NUCLEOTIDE SEQUENCE [LARGE SCALE GENOMIC DNA]</scope>
</reference>
<proteinExistence type="predicted"/>
<organism evidence="1 2">
    <name type="scientific">Araneus ventricosus</name>
    <name type="common">Orbweaver spider</name>
    <name type="synonym">Epeira ventricosa</name>
    <dbReference type="NCBI Taxonomy" id="182803"/>
    <lineage>
        <taxon>Eukaryota</taxon>
        <taxon>Metazoa</taxon>
        <taxon>Ecdysozoa</taxon>
        <taxon>Arthropoda</taxon>
        <taxon>Chelicerata</taxon>
        <taxon>Arachnida</taxon>
        <taxon>Araneae</taxon>
        <taxon>Araneomorphae</taxon>
        <taxon>Entelegynae</taxon>
        <taxon>Araneoidea</taxon>
        <taxon>Araneidae</taxon>
        <taxon>Araneus</taxon>
    </lineage>
</organism>
<evidence type="ECO:0000313" key="1">
    <source>
        <dbReference type="EMBL" id="GBM46088.1"/>
    </source>
</evidence>
<sequence>DCIASCEALAFLEGTLKDD</sequence>
<dbReference type="Proteomes" id="UP000499080">
    <property type="component" value="Unassembled WGS sequence"/>
</dbReference>
<keyword evidence="2" id="KW-1185">Reference proteome</keyword>
<dbReference type="AlphaFoldDB" id="A0A4Y2G0D0"/>
<feature type="non-terminal residue" evidence="1">
    <location>
        <position position="1"/>
    </location>
</feature>
<accession>A0A4Y2G0D0</accession>
<gene>
    <name evidence="1" type="ORF">AVEN_2732_1</name>
</gene>